<proteinExistence type="predicted"/>
<evidence type="ECO:0000259" key="2">
    <source>
        <dbReference type="Pfam" id="PF01764"/>
    </source>
</evidence>
<dbReference type="GO" id="GO:0006629">
    <property type="term" value="P:lipid metabolic process"/>
    <property type="evidence" value="ECO:0007669"/>
    <property type="project" value="InterPro"/>
</dbReference>
<feature type="signal peptide" evidence="1">
    <location>
        <begin position="1"/>
        <end position="21"/>
    </location>
</feature>
<dbReference type="CDD" id="cd00519">
    <property type="entry name" value="Lipase_3"/>
    <property type="match status" value="1"/>
</dbReference>
<dbReference type="Gene3D" id="3.40.50.1820">
    <property type="entry name" value="alpha/beta hydrolase"/>
    <property type="match status" value="1"/>
</dbReference>
<feature type="chain" id="PRO_5036778886" evidence="1">
    <location>
        <begin position="22"/>
        <end position="298"/>
    </location>
</feature>
<organism evidence="3 4">
    <name type="scientific">Panagrolaimus superbus</name>
    <dbReference type="NCBI Taxonomy" id="310955"/>
    <lineage>
        <taxon>Eukaryota</taxon>
        <taxon>Metazoa</taxon>
        <taxon>Ecdysozoa</taxon>
        <taxon>Nematoda</taxon>
        <taxon>Chromadorea</taxon>
        <taxon>Rhabditida</taxon>
        <taxon>Tylenchina</taxon>
        <taxon>Panagrolaimomorpha</taxon>
        <taxon>Panagrolaimoidea</taxon>
        <taxon>Panagrolaimidae</taxon>
        <taxon>Panagrolaimus</taxon>
    </lineage>
</organism>
<accession>A0A914YTW8</accession>
<evidence type="ECO:0000313" key="4">
    <source>
        <dbReference type="WBParaSite" id="PSU_v2.g3107.t1"/>
    </source>
</evidence>
<name>A0A914YTW8_9BILA</name>
<dbReference type="Proteomes" id="UP000887577">
    <property type="component" value="Unplaced"/>
</dbReference>
<dbReference type="Pfam" id="PF01764">
    <property type="entry name" value="Lipase_3"/>
    <property type="match status" value="1"/>
</dbReference>
<dbReference type="SUPFAM" id="SSF53474">
    <property type="entry name" value="alpha/beta-Hydrolases"/>
    <property type="match status" value="1"/>
</dbReference>
<keyword evidence="3" id="KW-1185">Reference proteome</keyword>
<dbReference type="WBParaSite" id="PSU_v2.g3107.t1">
    <property type="protein sequence ID" value="PSU_v2.g3107.t1"/>
    <property type="gene ID" value="PSU_v2.g3107"/>
</dbReference>
<dbReference type="InterPro" id="IPR029058">
    <property type="entry name" value="AB_hydrolase_fold"/>
</dbReference>
<evidence type="ECO:0000256" key="1">
    <source>
        <dbReference type="SAM" id="SignalP"/>
    </source>
</evidence>
<dbReference type="AlphaFoldDB" id="A0A914YTW8"/>
<protein>
    <submittedName>
        <fullName evidence="4">Fungal lipase-like domain-containing protein</fullName>
    </submittedName>
</protein>
<dbReference type="PANTHER" id="PTHR45908">
    <property type="entry name" value="PROTEIN CBG11750-RELATED"/>
    <property type="match status" value="1"/>
</dbReference>
<dbReference type="PANTHER" id="PTHR45908:SF8">
    <property type="entry name" value="FUNGAL LIPASE-LIKE DOMAIN-CONTAINING PROTEIN"/>
    <property type="match status" value="1"/>
</dbReference>
<sequence>MHKFSKIALFLTAFVLAIVYGQYSDEFARRKMWPMIAMSSTNSTRCLQECLNKYEFRRNVVVGCDLEQNGPDTCAGSALVNHDDKAIVLTFRGSVGSHQVTEENGSLGDKVDFPGGGRVSHYFYNAFLQVWNGGVKDDYLTYKNKYPDYEVWITGHSLGGVMASLGASHVSQMKFADPNKMKLMNFAGPHGGDQAWADRMPTLVPWAYRVVHRYDYVPHIPENPNWQYTHHKIEIWYNNSMALGDSYMECDAQESPNCSNSVPVNLLTWNDHGSYFQGGDACRWCQKASISQTTVTSL</sequence>
<feature type="domain" description="Fungal lipase-type" evidence="2">
    <location>
        <begin position="88"/>
        <end position="222"/>
    </location>
</feature>
<dbReference type="InterPro" id="IPR002921">
    <property type="entry name" value="Fungal_lipase-type"/>
</dbReference>
<evidence type="ECO:0000313" key="3">
    <source>
        <dbReference type="Proteomes" id="UP000887577"/>
    </source>
</evidence>
<reference evidence="4" key="1">
    <citation type="submission" date="2022-11" db="UniProtKB">
        <authorList>
            <consortium name="WormBaseParasite"/>
        </authorList>
    </citation>
    <scope>IDENTIFICATION</scope>
</reference>
<keyword evidence="1" id="KW-0732">Signal</keyword>